<dbReference type="GO" id="GO:0048477">
    <property type="term" value="P:oogenesis"/>
    <property type="evidence" value="ECO:0007669"/>
    <property type="project" value="TreeGrafter"/>
</dbReference>
<dbReference type="GO" id="GO:0007129">
    <property type="term" value="P:homologous chromosome pairing at meiosis"/>
    <property type="evidence" value="ECO:0007669"/>
    <property type="project" value="TreeGrafter"/>
</dbReference>
<keyword evidence="6" id="KW-1185">Reference proteome</keyword>
<dbReference type="AlphaFoldDB" id="A0A3P9D5F9"/>
<comment type="similarity">
    <text evidence="2">Belongs to the MEI4L family.</text>
</comment>
<evidence type="ECO:0000313" key="6">
    <source>
        <dbReference type="Proteomes" id="UP000265160"/>
    </source>
</evidence>
<dbReference type="Ensembl" id="ENSMZET00005030750.1">
    <property type="protein sequence ID" value="ENSMZEP00005029813.1"/>
    <property type="gene ID" value="ENSMZEG00005022239.1"/>
</dbReference>
<protein>
    <submittedName>
        <fullName evidence="5">Meiosis-specific, MEI4 homolog (S. cerevisiae)</fullName>
    </submittedName>
</protein>
<dbReference type="GO" id="GO:0007283">
    <property type="term" value="P:spermatogenesis"/>
    <property type="evidence" value="ECO:0007669"/>
    <property type="project" value="TreeGrafter"/>
</dbReference>
<dbReference type="GO" id="GO:0042138">
    <property type="term" value="P:meiotic DNA double-strand break formation"/>
    <property type="evidence" value="ECO:0007669"/>
    <property type="project" value="InterPro"/>
</dbReference>
<sequence>MRKKVKQNSSVQPVLSVLAVAVALIRNRPPGMSGRQYAEALGCRLRSQDEGWKKKAEELQREVLRLRQEALIATATCASKSSTQVAGRPSSRVSSLNSRMDDPSQDLFGPGRVEFSEEHQQDFDSETPELFLHKAKPAAASPPPLFPCSHRDEATLHPHVQFMQSLCALHRVDGNSRGVEALWFGCDGDVGSVLADTVCQLLDSVAAACRDSSTLESHNLLLKACQIAAQAMDLYCSQQLPSAELVKRVEEPLRELSRMLLHSDWPNRVSTGKPSLRLELYSYRFKLLSGRDGSVLDTFPVDRYQKSCYLFTVLEELLQKPEVAHRVEVGPEQLEFLSHVEQQVFLLSDEFPLFSIRMWGIRGLLTPLSR</sequence>
<keyword evidence="1" id="KW-0469">Meiosis</keyword>
<evidence type="ECO:0000256" key="1">
    <source>
        <dbReference type="ARBA" id="ARBA00023254"/>
    </source>
</evidence>
<dbReference type="PANTHER" id="PTHR28575:SF1">
    <property type="entry name" value="MEIOSIS-SPECIFIC PROTEIN MEI4"/>
    <property type="match status" value="1"/>
</dbReference>
<dbReference type="Pfam" id="PF13971">
    <property type="entry name" value="Mei4"/>
    <property type="match status" value="1"/>
</dbReference>
<feature type="coiled-coil region" evidence="3">
    <location>
        <begin position="49"/>
        <end position="76"/>
    </location>
</feature>
<organism evidence="5 6">
    <name type="scientific">Maylandia zebra</name>
    <name type="common">zebra mbuna</name>
    <dbReference type="NCBI Taxonomy" id="106582"/>
    <lineage>
        <taxon>Eukaryota</taxon>
        <taxon>Metazoa</taxon>
        <taxon>Chordata</taxon>
        <taxon>Craniata</taxon>
        <taxon>Vertebrata</taxon>
        <taxon>Euteleostomi</taxon>
        <taxon>Actinopterygii</taxon>
        <taxon>Neopterygii</taxon>
        <taxon>Teleostei</taxon>
        <taxon>Neoteleostei</taxon>
        <taxon>Acanthomorphata</taxon>
        <taxon>Ovalentaria</taxon>
        <taxon>Cichlomorphae</taxon>
        <taxon>Cichliformes</taxon>
        <taxon>Cichlidae</taxon>
        <taxon>African cichlids</taxon>
        <taxon>Pseudocrenilabrinae</taxon>
        <taxon>Haplochromini</taxon>
        <taxon>Maylandia</taxon>
        <taxon>Maylandia zebra complex</taxon>
    </lineage>
</organism>
<evidence type="ECO:0000256" key="3">
    <source>
        <dbReference type="SAM" id="Coils"/>
    </source>
</evidence>
<dbReference type="InterPro" id="IPR025888">
    <property type="entry name" value="MEI4"/>
</dbReference>
<dbReference type="GO" id="GO:0000800">
    <property type="term" value="C:lateral element"/>
    <property type="evidence" value="ECO:0007669"/>
    <property type="project" value="TreeGrafter"/>
</dbReference>
<dbReference type="GeneTree" id="ENSGT00390000013856"/>
<dbReference type="Proteomes" id="UP000265160">
    <property type="component" value="Unplaced"/>
</dbReference>
<dbReference type="GO" id="GO:0006310">
    <property type="term" value="P:DNA recombination"/>
    <property type="evidence" value="ECO:0007669"/>
    <property type="project" value="InterPro"/>
</dbReference>
<evidence type="ECO:0000256" key="4">
    <source>
        <dbReference type="SAM" id="MobiDB-lite"/>
    </source>
</evidence>
<evidence type="ECO:0000256" key="2">
    <source>
        <dbReference type="ARBA" id="ARBA00093453"/>
    </source>
</evidence>
<dbReference type="PANTHER" id="PTHR28575">
    <property type="entry name" value="MEIOSIS-SPECIFIC PROTEIN MEI4"/>
    <property type="match status" value="1"/>
</dbReference>
<reference evidence="5" key="1">
    <citation type="submission" date="2025-08" db="UniProtKB">
        <authorList>
            <consortium name="Ensembl"/>
        </authorList>
    </citation>
    <scope>IDENTIFICATION</scope>
</reference>
<keyword evidence="3" id="KW-0175">Coiled coil</keyword>
<name>A0A3P9D5F9_9CICH</name>
<evidence type="ECO:0000313" key="5">
    <source>
        <dbReference type="Ensembl" id="ENSMZEP00005029813.1"/>
    </source>
</evidence>
<reference evidence="5" key="2">
    <citation type="submission" date="2025-09" db="UniProtKB">
        <authorList>
            <consortium name="Ensembl"/>
        </authorList>
    </citation>
    <scope>IDENTIFICATION</scope>
</reference>
<feature type="compositionally biased region" description="Polar residues" evidence="4">
    <location>
        <begin position="82"/>
        <end position="98"/>
    </location>
</feature>
<dbReference type="STRING" id="106582.ENSMZEP00005029813"/>
<feature type="region of interest" description="Disordered" evidence="4">
    <location>
        <begin position="82"/>
        <end position="103"/>
    </location>
</feature>
<accession>A0A3P9D5F9</accession>
<proteinExistence type="inferred from homology"/>